<evidence type="ECO:0000313" key="4">
    <source>
        <dbReference type="Proteomes" id="UP000549457"/>
    </source>
</evidence>
<dbReference type="InterPro" id="IPR029044">
    <property type="entry name" value="Nucleotide-diphossugar_trans"/>
</dbReference>
<dbReference type="SUPFAM" id="SSF53448">
    <property type="entry name" value="Nucleotide-diphospho-sugar transferases"/>
    <property type="match status" value="1"/>
</dbReference>
<name>A0A840ST99_9RHOB</name>
<feature type="region of interest" description="Disordered" evidence="1">
    <location>
        <begin position="1"/>
        <end position="20"/>
    </location>
</feature>
<evidence type="ECO:0000313" key="3">
    <source>
        <dbReference type="EMBL" id="MBB5224404.1"/>
    </source>
</evidence>
<dbReference type="PANTHER" id="PTHR43179:SF7">
    <property type="entry name" value="RHAMNOSYLTRANSFERASE WBBL"/>
    <property type="match status" value="1"/>
</dbReference>
<keyword evidence="4" id="KW-1185">Reference proteome</keyword>
<sequence>MIDAPAAEADATPPAPAPIPPTFLPEAAKAAEPVVSVLVVSYNTRSMTIACIASVIEQTSVPYELIVLDNASPDGSAQAIAEAFPDLRLIASPENHGFAVGNNVASAGARGKYVLLLNPDTLVLDHAIDRIVGFAERTPEALIWGGRTLNGDRTLNPASVFGRITLWSLFCRTSGLALVFRKSPLFNPEEMGAWQRDDERPVDIVQGSFFLIRRDLWERLGGFDPTFVMYGEEQDLCLRAAALGARPRMTPEAEIVHFHGASSRRAAREIMTLRANVTVVKRHLPAWQRSLGVLLLEAWPWSRMASGGLLARLTGRQGLAEAAEMWGTVWRARADWREGYPPLPHPARKD</sequence>
<dbReference type="InterPro" id="IPR001173">
    <property type="entry name" value="Glyco_trans_2-like"/>
</dbReference>
<dbReference type="PANTHER" id="PTHR43179">
    <property type="entry name" value="RHAMNOSYLTRANSFERASE WBBL"/>
    <property type="match status" value="1"/>
</dbReference>
<feature type="domain" description="Glycosyltransferase 2-like" evidence="2">
    <location>
        <begin position="36"/>
        <end position="157"/>
    </location>
</feature>
<proteinExistence type="predicted"/>
<protein>
    <recommendedName>
        <fullName evidence="2">Glycosyltransferase 2-like domain-containing protein</fullName>
    </recommendedName>
</protein>
<dbReference type="CDD" id="cd04186">
    <property type="entry name" value="GT_2_like_c"/>
    <property type="match status" value="1"/>
</dbReference>
<dbReference type="Proteomes" id="UP000549457">
    <property type="component" value="Unassembled WGS sequence"/>
</dbReference>
<organism evidence="3 4">
    <name type="scientific">Amaricoccus macauensis</name>
    <dbReference type="NCBI Taxonomy" id="57001"/>
    <lineage>
        <taxon>Bacteria</taxon>
        <taxon>Pseudomonadati</taxon>
        <taxon>Pseudomonadota</taxon>
        <taxon>Alphaproteobacteria</taxon>
        <taxon>Rhodobacterales</taxon>
        <taxon>Paracoccaceae</taxon>
        <taxon>Amaricoccus</taxon>
    </lineage>
</organism>
<dbReference type="Pfam" id="PF00535">
    <property type="entry name" value="Glycos_transf_2"/>
    <property type="match status" value="1"/>
</dbReference>
<accession>A0A840ST99</accession>
<comment type="caution">
    <text evidence="3">The sequence shown here is derived from an EMBL/GenBank/DDBJ whole genome shotgun (WGS) entry which is preliminary data.</text>
</comment>
<evidence type="ECO:0000256" key="1">
    <source>
        <dbReference type="SAM" id="MobiDB-lite"/>
    </source>
</evidence>
<dbReference type="AlphaFoldDB" id="A0A840ST99"/>
<dbReference type="EMBL" id="JACHFM010000007">
    <property type="protein sequence ID" value="MBB5224404.1"/>
    <property type="molecule type" value="Genomic_DNA"/>
</dbReference>
<dbReference type="RefSeq" id="WP_184155049.1">
    <property type="nucleotide sequence ID" value="NZ_JACHFM010000007.1"/>
</dbReference>
<feature type="compositionally biased region" description="Low complexity" evidence="1">
    <location>
        <begin position="1"/>
        <end position="12"/>
    </location>
</feature>
<dbReference type="Gene3D" id="3.90.550.10">
    <property type="entry name" value="Spore Coat Polysaccharide Biosynthesis Protein SpsA, Chain A"/>
    <property type="match status" value="1"/>
</dbReference>
<gene>
    <name evidence="3" type="ORF">HNP73_004374</name>
</gene>
<reference evidence="3 4" key="1">
    <citation type="submission" date="2020-08" db="EMBL/GenBank/DDBJ databases">
        <title>Genomic Encyclopedia of Type Strains, Phase IV (KMG-IV): sequencing the most valuable type-strain genomes for metagenomic binning, comparative biology and taxonomic classification.</title>
        <authorList>
            <person name="Goeker M."/>
        </authorList>
    </citation>
    <scope>NUCLEOTIDE SEQUENCE [LARGE SCALE GENOMIC DNA]</scope>
    <source>
        <strain evidence="3 4">DSM 101730</strain>
    </source>
</reference>
<evidence type="ECO:0000259" key="2">
    <source>
        <dbReference type="Pfam" id="PF00535"/>
    </source>
</evidence>